<dbReference type="WBParaSite" id="JU765_v2.g12481.t1">
    <property type="protein sequence ID" value="JU765_v2.g12481.t1"/>
    <property type="gene ID" value="JU765_v2.g12481"/>
</dbReference>
<proteinExistence type="predicted"/>
<reference evidence="2" key="1">
    <citation type="submission" date="2022-11" db="UniProtKB">
        <authorList>
            <consortium name="WormBaseParasite"/>
        </authorList>
    </citation>
    <scope>IDENTIFICATION</scope>
</reference>
<protein>
    <submittedName>
        <fullName evidence="2">Uncharacterized protein</fullName>
    </submittedName>
</protein>
<name>A0AC34Q2Z7_9BILA</name>
<dbReference type="Proteomes" id="UP000887576">
    <property type="component" value="Unplaced"/>
</dbReference>
<organism evidence="1 2">
    <name type="scientific">Panagrolaimus sp. JU765</name>
    <dbReference type="NCBI Taxonomy" id="591449"/>
    <lineage>
        <taxon>Eukaryota</taxon>
        <taxon>Metazoa</taxon>
        <taxon>Ecdysozoa</taxon>
        <taxon>Nematoda</taxon>
        <taxon>Chromadorea</taxon>
        <taxon>Rhabditida</taxon>
        <taxon>Tylenchina</taxon>
        <taxon>Panagrolaimomorpha</taxon>
        <taxon>Panagrolaimoidea</taxon>
        <taxon>Panagrolaimidae</taxon>
        <taxon>Panagrolaimus</taxon>
    </lineage>
</organism>
<evidence type="ECO:0000313" key="2">
    <source>
        <dbReference type="WBParaSite" id="JU765_v2.g12481.t1"/>
    </source>
</evidence>
<evidence type="ECO:0000313" key="1">
    <source>
        <dbReference type="Proteomes" id="UP000887576"/>
    </source>
</evidence>
<sequence>MAPKSGKKLHGYFIGAAVYINSGNVGKKTLLELKKILQQCQVENLSLRTTAWVTHRYTELMDILMEPCKFVTVLNIDSDFPEFKYVDFYKNIRHLKSLTIRDSTGMIMDLPYFPPKLELKSSEYFLPLLAEKTLNHPLSFLKIDRPVQLTDVQQFLMRANLEIGAEIHFCFKNESKIFIGFLTFIGNGLFEYHAYKSVSGRCRVLRVLYAFEYFILDQQMNSQNRKILKLSAGFGLNRNEKIPFTVTSVSNPDNVVCSGEFTDGSSEKTVSENVAECVKVMNPDYPTHYSSQLLDDWFPRTENCDPFDRVETVNKALGTYISVVTPEMLEEIIERELLAEFHVETIKLNRF</sequence>
<accession>A0AC34Q2Z7</accession>